<dbReference type="Proteomes" id="UP001172645">
    <property type="component" value="Unassembled WGS sequence"/>
</dbReference>
<dbReference type="InterPro" id="IPR021352">
    <property type="entry name" value="DUF2971"/>
</dbReference>
<gene>
    <name evidence="1" type="ORF">PY649_21990</name>
</gene>
<dbReference type="EMBL" id="JARFYM010000020">
    <property type="protein sequence ID" value="MDL2401585.1"/>
    <property type="molecule type" value="Genomic_DNA"/>
</dbReference>
<dbReference type="Pfam" id="PF11185">
    <property type="entry name" value="DUF2971"/>
    <property type="match status" value="1"/>
</dbReference>
<dbReference type="RefSeq" id="WP_285870816.1">
    <property type="nucleotide sequence ID" value="NZ_JARFYM010000020.1"/>
</dbReference>
<organism evidence="1 2">
    <name type="scientific">Rhizobium mayense</name>
    <dbReference type="NCBI Taxonomy" id="1312184"/>
    <lineage>
        <taxon>Bacteria</taxon>
        <taxon>Pseudomonadati</taxon>
        <taxon>Pseudomonadota</taxon>
        <taxon>Alphaproteobacteria</taxon>
        <taxon>Hyphomicrobiales</taxon>
        <taxon>Rhizobiaceae</taxon>
        <taxon>Rhizobium/Agrobacterium group</taxon>
        <taxon>Rhizobium</taxon>
    </lineage>
</organism>
<reference evidence="1" key="1">
    <citation type="submission" date="2023-06" db="EMBL/GenBank/DDBJ databases">
        <title>Phylogenetic Diversity of Rhizobium strains.</title>
        <authorList>
            <person name="Moura F.T."/>
            <person name="Helene L.C.F."/>
            <person name="Hungria M."/>
        </authorList>
    </citation>
    <scope>NUCLEOTIDE SEQUENCE</scope>
    <source>
        <strain evidence="1">CCGE526</strain>
    </source>
</reference>
<comment type="caution">
    <text evidence="1">The sequence shown here is derived from an EMBL/GenBank/DDBJ whole genome shotgun (WGS) entry which is preliminary data.</text>
</comment>
<accession>A0ABT7K0S2</accession>
<proteinExistence type="predicted"/>
<protein>
    <submittedName>
        <fullName evidence="1">DUF2971 domain-containing protein</fullName>
    </submittedName>
</protein>
<evidence type="ECO:0000313" key="2">
    <source>
        <dbReference type="Proteomes" id="UP001172645"/>
    </source>
</evidence>
<sequence length="271" mass="30269">MQLYHYTTFSGALGILSSRSIWASCIHFLNDKEEFRHGIDLASGIADSLIHTQGPNGKRFLQKIVQMLPALEKRFLCVASFTENGNLLSQWRGYATSGGVSFGFRKSALEAAGGREQFQLRKCIYENAQKIEIITRDLESYLKDIEAPNNSSDGEIWNRANDWVFAFQVHASCFKHESFAEENEWRLVSGLIPEYGARVAVRPGPGLPIPYFTLPLQQAVVNGLIDLGLHSIMVGPHHDQELAERALDIAVATNNVRFAGITRSSIPYRTV</sequence>
<name>A0ABT7K0S2_9HYPH</name>
<keyword evidence="2" id="KW-1185">Reference proteome</keyword>
<evidence type="ECO:0000313" key="1">
    <source>
        <dbReference type="EMBL" id="MDL2401585.1"/>
    </source>
</evidence>